<dbReference type="GO" id="GO:0003712">
    <property type="term" value="F:transcription coregulator activity"/>
    <property type="evidence" value="ECO:0007669"/>
    <property type="project" value="InterPro"/>
</dbReference>
<comment type="function">
    <text evidence="9">Component of the Mediator complex, a coactivator involved in the regulated transcription of nearly all RNA polymerase II-dependent genes. Mediator functions as a bridge to convey information from gene-specific regulatory proteins to the basal RNA polymerase II transcription machinery. Mediator is recruited to promoters by direct interactions with regulatory proteins and serves as a scaffold for the assembly of a functional preinitiation complex with RNA polymerase II and the general transcription factors.</text>
</comment>
<name>A0A8H7E4X5_9EURO</name>
<reference evidence="11" key="1">
    <citation type="submission" date="2020-02" db="EMBL/GenBank/DDBJ databases">
        <authorList>
            <person name="Palmer J.M."/>
        </authorList>
    </citation>
    <scope>NUCLEOTIDE SEQUENCE</scope>
    <source>
        <strain evidence="11">EPUS1.4</strain>
        <tissue evidence="11">Thallus</tissue>
    </source>
</reference>
<feature type="region of interest" description="Disordered" evidence="10">
    <location>
        <begin position="1"/>
        <end position="38"/>
    </location>
</feature>
<keyword evidence="4 9" id="KW-0805">Transcription regulation</keyword>
<feature type="compositionally biased region" description="Pro residues" evidence="10">
    <location>
        <begin position="7"/>
        <end position="19"/>
    </location>
</feature>
<comment type="subcellular location">
    <subcellularLocation>
        <location evidence="1 9">Nucleus</location>
    </subcellularLocation>
</comment>
<evidence type="ECO:0000313" key="12">
    <source>
        <dbReference type="Proteomes" id="UP000606974"/>
    </source>
</evidence>
<proteinExistence type="inferred from homology"/>
<feature type="compositionally biased region" description="Gly residues" evidence="10">
    <location>
        <begin position="448"/>
        <end position="457"/>
    </location>
</feature>
<protein>
    <recommendedName>
        <fullName evidence="3 9">Mediator of RNA polymerase II transcription subunit 19</fullName>
    </recommendedName>
    <alternativeName>
        <fullName evidence="8 9">Mediator complex subunit 19</fullName>
    </alternativeName>
</protein>
<evidence type="ECO:0000256" key="6">
    <source>
        <dbReference type="ARBA" id="ARBA00023163"/>
    </source>
</evidence>
<evidence type="ECO:0000256" key="4">
    <source>
        <dbReference type="ARBA" id="ARBA00023015"/>
    </source>
</evidence>
<dbReference type="GO" id="GO:0016592">
    <property type="term" value="C:mediator complex"/>
    <property type="evidence" value="ECO:0007669"/>
    <property type="project" value="InterPro"/>
</dbReference>
<dbReference type="Proteomes" id="UP000606974">
    <property type="component" value="Unassembled WGS sequence"/>
</dbReference>
<evidence type="ECO:0000256" key="10">
    <source>
        <dbReference type="SAM" id="MobiDB-lite"/>
    </source>
</evidence>
<dbReference type="OrthoDB" id="2160599at2759"/>
<evidence type="ECO:0000256" key="2">
    <source>
        <dbReference type="ARBA" id="ARBA00009259"/>
    </source>
</evidence>
<comment type="subunit">
    <text evidence="9">Component of the Mediator complex.</text>
</comment>
<comment type="similarity">
    <text evidence="2 9">Belongs to the Mediator complex subunit 19 family.</text>
</comment>
<keyword evidence="12" id="KW-1185">Reference proteome</keyword>
<dbReference type="EMBL" id="JAACFV010000050">
    <property type="protein sequence ID" value="KAF7508705.1"/>
    <property type="molecule type" value="Genomic_DNA"/>
</dbReference>
<dbReference type="Pfam" id="PF08633">
    <property type="entry name" value="Rox3"/>
    <property type="match status" value="1"/>
</dbReference>
<evidence type="ECO:0000256" key="3">
    <source>
        <dbReference type="ARBA" id="ARBA00019615"/>
    </source>
</evidence>
<feature type="region of interest" description="Disordered" evidence="10">
    <location>
        <begin position="334"/>
        <end position="457"/>
    </location>
</feature>
<keyword evidence="5 9" id="KW-0010">Activator</keyword>
<gene>
    <name evidence="9" type="primary">MED19</name>
    <name evidence="11" type="ORF">GJ744_008952</name>
</gene>
<feature type="region of interest" description="Disordered" evidence="10">
    <location>
        <begin position="62"/>
        <end position="119"/>
    </location>
</feature>
<evidence type="ECO:0000256" key="7">
    <source>
        <dbReference type="ARBA" id="ARBA00023242"/>
    </source>
</evidence>
<feature type="compositionally biased region" description="Low complexity" evidence="10">
    <location>
        <begin position="70"/>
        <end position="93"/>
    </location>
</feature>
<dbReference type="AlphaFoldDB" id="A0A8H7E4X5"/>
<organism evidence="11 12">
    <name type="scientific">Endocarpon pusillum</name>
    <dbReference type="NCBI Taxonomy" id="364733"/>
    <lineage>
        <taxon>Eukaryota</taxon>
        <taxon>Fungi</taxon>
        <taxon>Dikarya</taxon>
        <taxon>Ascomycota</taxon>
        <taxon>Pezizomycotina</taxon>
        <taxon>Eurotiomycetes</taxon>
        <taxon>Chaetothyriomycetidae</taxon>
        <taxon>Verrucariales</taxon>
        <taxon>Verrucariaceae</taxon>
        <taxon>Endocarpon</taxon>
    </lineage>
</organism>
<accession>A0A8H7E4X5</accession>
<evidence type="ECO:0000256" key="8">
    <source>
        <dbReference type="ARBA" id="ARBA00032018"/>
    </source>
</evidence>
<keyword evidence="7 9" id="KW-0539">Nucleus</keyword>
<evidence type="ECO:0000313" key="11">
    <source>
        <dbReference type="EMBL" id="KAF7508705.1"/>
    </source>
</evidence>
<comment type="caution">
    <text evidence="11">The sequence shown here is derived from an EMBL/GenBank/DDBJ whole genome shotgun (WGS) entry which is preliminary data.</text>
</comment>
<evidence type="ECO:0000256" key="9">
    <source>
        <dbReference type="RuleBase" id="RU364151"/>
    </source>
</evidence>
<feature type="compositionally biased region" description="Basic and acidic residues" evidence="10">
    <location>
        <begin position="107"/>
        <end position="118"/>
    </location>
</feature>
<sequence>MSEPYRPHPAIPLSPPSPPAEGVKEGTKSHFPAYTPYSPSPPLMSVATKSYGQSFAETQASSVSAMAHRSPSPATSTPMSTQVSQQTVTATTSFPTPDNSVIGRSRKLPDEFDEEHISKRQRFASEITTIHERSNHGLDHDLRSPASISWSKEIESQAFDQQPMAEGSHLVQRIQPSPVPTRATQPAAVELSLEQLQKNVGETFHLCKSALPRVRPDPGQHLLSRYGLSGLHAKVARTDPVTHEKINKLRKSYEGQIKNFALAGRNKPTKDEIPEGQWSSLNMMMLEPDESWHASKVMGKKIEVTRDLEARVHKAMVLQPGRMKNHEHWEDLLGHEKPRAPPGPDPAGRKAPSGAVQRPQINGNAVRTMSHAAGEGIRPRRVGKKRSYADNSFEGYGDGFVDDENVDVDQGVLSNSEDGSHGPGRKKRKKDHSLGNPATIYRGPSSYGVGGWNGGDR</sequence>
<evidence type="ECO:0000256" key="5">
    <source>
        <dbReference type="ARBA" id="ARBA00023159"/>
    </source>
</evidence>
<evidence type="ECO:0000256" key="1">
    <source>
        <dbReference type="ARBA" id="ARBA00004123"/>
    </source>
</evidence>
<dbReference type="InterPro" id="IPR013942">
    <property type="entry name" value="Mediator_Med19_fun"/>
</dbReference>
<keyword evidence="6 9" id="KW-0804">Transcription</keyword>
<dbReference type="GO" id="GO:0006357">
    <property type="term" value="P:regulation of transcription by RNA polymerase II"/>
    <property type="evidence" value="ECO:0007669"/>
    <property type="project" value="InterPro"/>
</dbReference>